<feature type="domain" description="Response regulatory" evidence="17">
    <location>
        <begin position="878"/>
        <end position="1006"/>
    </location>
</feature>
<dbReference type="RefSeq" id="XP_037162810.1">
    <property type="nucleotide sequence ID" value="XM_037310224.1"/>
</dbReference>
<dbReference type="CDD" id="cd00130">
    <property type="entry name" value="PAS"/>
    <property type="match status" value="1"/>
</dbReference>
<dbReference type="PANTHER" id="PTHR45339:SF1">
    <property type="entry name" value="HYBRID SIGNAL TRANSDUCTION HISTIDINE KINASE J"/>
    <property type="match status" value="1"/>
</dbReference>
<keyword evidence="8" id="KW-0547">Nucleotide-binding</keyword>
<dbReference type="NCBIfam" id="TIGR00229">
    <property type="entry name" value="sensory_box"/>
    <property type="match status" value="1"/>
</dbReference>
<feature type="modified residue" description="4-aspartylphosphate" evidence="14">
    <location>
        <position position="933"/>
    </location>
</feature>
<dbReference type="SMART" id="SM00091">
    <property type="entry name" value="PAS"/>
    <property type="match status" value="1"/>
</dbReference>
<keyword evidence="12" id="KW-0902">Two-component regulatory system</keyword>
<name>A0A8H6FRJ7_9LECA</name>
<gene>
    <name evidence="20" type="ORF">HO173_008324</name>
</gene>
<dbReference type="OrthoDB" id="60033at2759"/>
<feature type="domain" description="PAS" evidence="18">
    <location>
        <begin position="280"/>
        <end position="351"/>
    </location>
</feature>
<proteinExistence type="predicted"/>
<evidence type="ECO:0000313" key="20">
    <source>
        <dbReference type="EMBL" id="KAF6233392.1"/>
    </source>
</evidence>
<comment type="caution">
    <text evidence="20">The sequence shown here is derived from an EMBL/GenBank/DDBJ whole genome shotgun (WGS) entry which is preliminary data.</text>
</comment>
<dbReference type="EMBL" id="JACCJC010000038">
    <property type="protein sequence ID" value="KAF6233392.1"/>
    <property type="molecule type" value="Genomic_DNA"/>
</dbReference>
<dbReference type="PROSITE" id="PS50109">
    <property type="entry name" value="HIS_KIN"/>
    <property type="match status" value="1"/>
</dbReference>
<dbReference type="SMART" id="SM00086">
    <property type="entry name" value="PAC"/>
    <property type="match status" value="1"/>
</dbReference>
<dbReference type="PROSITE" id="PS50110">
    <property type="entry name" value="RESPONSE_REGULATORY"/>
    <property type="match status" value="1"/>
</dbReference>
<dbReference type="FunFam" id="3.30.450.20:FF:000099">
    <property type="entry name" value="Sensory box sensor histidine kinase"/>
    <property type="match status" value="1"/>
</dbReference>
<comment type="subcellular location">
    <subcellularLocation>
        <location evidence="2">Cell membrane</location>
        <topology evidence="2">Multi-pass membrane protein</topology>
    </subcellularLocation>
</comment>
<dbReference type="Gene3D" id="1.10.287.130">
    <property type="match status" value="1"/>
</dbReference>
<feature type="region of interest" description="Disordered" evidence="15">
    <location>
        <begin position="1"/>
        <end position="59"/>
    </location>
</feature>
<keyword evidence="11" id="KW-1133">Transmembrane helix</keyword>
<evidence type="ECO:0000256" key="15">
    <source>
        <dbReference type="SAM" id="MobiDB-lite"/>
    </source>
</evidence>
<keyword evidence="13" id="KW-0472">Membrane</keyword>
<evidence type="ECO:0000256" key="9">
    <source>
        <dbReference type="ARBA" id="ARBA00022777"/>
    </source>
</evidence>
<dbReference type="PRINTS" id="PR00344">
    <property type="entry name" value="BCTRLSENSOR"/>
</dbReference>
<dbReference type="Gene3D" id="3.40.50.2300">
    <property type="match status" value="1"/>
</dbReference>
<keyword evidence="6" id="KW-0808">Transferase</keyword>
<evidence type="ECO:0000259" key="18">
    <source>
        <dbReference type="PROSITE" id="PS50112"/>
    </source>
</evidence>
<dbReference type="InterPro" id="IPR011006">
    <property type="entry name" value="CheY-like_superfamily"/>
</dbReference>
<dbReference type="Pfam" id="PF00072">
    <property type="entry name" value="Response_reg"/>
    <property type="match status" value="1"/>
</dbReference>
<dbReference type="InterPro" id="IPR036890">
    <property type="entry name" value="HATPase_C_sf"/>
</dbReference>
<keyword evidence="21" id="KW-1185">Reference proteome</keyword>
<dbReference type="InterPro" id="IPR035965">
    <property type="entry name" value="PAS-like_dom_sf"/>
</dbReference>
<dbReference type="Pfam" id="PF08447">
    <property type="entry name" value="PAS_3"/>
    <property type="match status" value="1"/>
</dbReference>
<dbReference type="FunFam" id="1.10.287.130:FF:000003">
    <property type="entry name" value="Histidine kinase"/>
    <property type="match status" value="1"/>
</dbReference>
<dbReference type="Pfam" id="PF02518">
    <property type="entry name" value="HATPase_c"/>
    <property type="match status" value="1"/>
</dbReference>
<evidence type="ECO:0000256" key="1">
    <source>
        <dbReference type="ARBA" id="ARBA00000085"/>
    </source>
</evidence>
<feature type="compositionally biased region" description="Pro residues" evidence="15">
    <location>
        <begin position="1"/>
        <end position="13"/>
    </location>
</feature>
<evidence type="ECO:0000259" key="17">
    <source>
        <dbReference type="PROSITE" id="PS50110"/>
    </source>
</evidence>
<reference evidence="20 21" key="1">
    <citation type="journal article" date="2020" name="Genomics">
        <title>Complete, high-quality genomes from long-read metagenomic sequencing of two wolf lichen thalli reveals enigmatic genome architecture.</title>
        <authorList>
            <person name="McKenzie S.K."/>
            <person name="Walston R.F."/>
            <person name="Allen J.L."/>
        </authorList>
    </citation>
    <scope>NUCLEOTIDE SEQUENCE [LARGE SCALE GENOMIC DNA]</scope>
    <source>
        <strain evidence="20">WasteWater2</strain>
    </source>
</reference>
<evidence type="ECO:0000256" key="10">
    <source>
        <dbReference type="ARBA" id="ARBA00022840"/>
    </source>
</evidence>
<dbReference type="SUPFAM" id="SSF55874">
    <property type="entry name" value="ATPase domain of HSP90 chaperone/DNA topoisomerase II/histidine kinase"/>
    <property type="match status" value="1"/>
</dbReference>
<comment type="catalytic activity">
    <reaction evidence="1">
        <text>ATP + protein L-histidine = ADP + protein N-phospho-L-histidine.</text>
        <dbReference type="EC" id="2.7.13.3"/>
    </reaction>
</comment>
<evidence type="ECO:0000256" key="6">
    <source>
        <dbReference type="ARBA" id="ARBA00022679"/>
    </source>
</evidence>
<dbReference type="InterPro" id="IPR036097">
    <property type="entry name" value="HisK_dim/P_sf"/>
</dbReference>
<dbReference type="SMART" id="SM00448">
    <property type="entry name" value="REC"/>
    <property type="match status" value="1"/>
</dbReference>
<dbReference type="PROSITE" id="PS50113">
    <property type="entry name" value="PAC"/>
    <property type="match status" value="1"/>
</dbReference>
<feature type="domain" description="Histidine kinase" evidence="16">
    <location>
        <begin position="573"/>
        <end position="796"/>
    </location>
</feature>
<dbReference type="InterPro" id="IPR003661">
    <property type="entry name" value="HisK_dim/P_dom"/>
</dbReference>
<dbReference type="PROSITE" id="PS50112">
    <property type="entry name" value="PAS"/>
    <property type="match status" value="1"/>
</dbReference>
<keyword evidence="9" id="KW-0418">Kinase</keyword>
<feature type="compositionally biased region" description="Basic and acidic residues" evidence="15">
    <location>
        <begin position="1047"/>
        <end position="1066"/>
    </location>
</feature>
<feature type="compositionally biased region" description="Basic and acidic residues" evidence="15">
    <location>
        <begin position="1165"/>
        <end position="1176"/>
    </location>
</feature>
<dbReference type="SMART" id="SM00387">
    <property type="entry name" value="HATPase_c"/>
    <property type="match status" value="1"/>
</dbReference>
<evidence type="ECO:0000256" key="2">
    <source>
        <dbReference type="ARBA" id="ARBA00004651"/>
    </source>
</evidence>
<dbReference type="InterPro" id="IPR003594">
    <property type="entry name" value="HATPase_dom"/>
</dbReference>
<dbReference type="Proteomes" id="UP000578531">
    <property type="component" value="Unassembled WGS sequence"/>
</dbReference>
<keyword evidence="4" id="KW-1003">Cell membrane</keyword>
<dbReference type="CDD" id="cd00082">
    <property type="entry name" value="HisKA"/>
    <property type="match status" value="1"/>
</dbReference>
<evidence type="ECO:0000256" key="3">
    <source>
        <dbReference type="ARBA" id="ARBA00012438"/>
    </source>
</evidence>
<dbReference type="Gene3D" id="3.30.450.20">
    <property type="entry name" value="PAS domain"/>
    <property type="match status" value="2"/>
</dbReference>
<dbReference type="SUPFAM" id="SSF55785">
    <property type="entry name" value="PYP-like sensor domain (PAS domain)"/>
    <property type="match status" value="2"/>
</dbReference>
<evidence type="ECO:0000256" key="8">
    <source>
        <dbReference type="ARBA" id="ARBA00022741"/>
    </source>
</evidence>
<dbReference type="InterPro" id="IPR000014">
    <property type="entry name" value="PAS"/>
</dbReference>
<feature type="region of interest" description="Disordered" evidence="15">
    <location>
        <begin position="1040"/>
        <end position="1066"/>
    </location>
</feature>
<keyword evidence="10" id="KW-0067">ATP-binding</keyword>
<dbReference type="InterPro" id="IPR004358">
    <property type="entry name" value="Sig_transdc_His_kin-like_C"/>
</dbReference>
<keyword evidence="5 14" id="KW-0597">Phosphoprotein</keyword>
<dbReference type="InterPro" id="IPR000700">
    <property type="entry name" value="PAS-assoc_C"/>
</dbReference>
<feature type="region of interest" description="Disordered" evidence="15">
    <location>
        <begin position="832"/>
        <end position="865"/>
    </location>
</feature>
<dbReference type="Gene3D" id="3.30.565.10">
    <property type="entry name" value="Histidine kinase-like ATPase, C-terminal domain"/>
    <property type="match status" value="1"/>
</dbReference>
<dbReference type="InterPro" id="IPR013655">
    <property type="entry name" value="PAS_fold_3"/>
</dbReference>
<dbReference type="InterPro" id="IPR005467">
    <property type="entry name" value="His_kinase_dom"/>
</dbReference>
<dbReference type="EC" id="2.7.13.3" evidence="3"/>
<dbReference type="SUPFAM" id="SSF47384">
    <property type="entry name" value="Homodimeric domain of signal transducing histidine kinase"/>
    <property type="match status" value="1"/>
</dbReference>
<keyword evidence="7" id="KW-0812">Transmembrane</keyword>
<evidence type="ECO:0000259" key="19">
    <source>
        <dbReference type="PROSITE" id="PS50113"/>
    </source>
</evidence>
<dbReference type="GO" id="GO:0005524">
    <property type="term" value="F:ATP binding"/>
    <property type="evidence" value="ECO:0007669"/>
    <property type="project" value="UniProtKB-KW"/>
</dbReference>
<accession>A0A8H6FRJ7</accession>
<dbReference type="FunFam" id="3.30.565.10:FF:000010">
    <property type="entry name" value="Sensor histidine kinase RcsC"/>
    <property type="match status" value="1"/>
</dbReference>
<evidence type="ECO:0000259" key="16">
    <source>
        <dbReference type="PROSITE" id="PS50109"/>
    </source>
</evidence>
<dbReference type="PANTHER" id="PTHR45339">
    <property type="entry name" value="HYBRID SIGNAL TRANSDUCTION HISTIDINE KINASE J"/>
    <property type="match status" value="1"/>
</dbReference>
<protein>
    <recommendedName>
        <fullName evidence="3">histidine kinase</fullName>
        <ecNumber evidence="3">2.7.13.3</ecNumber>
    </recommendedName>
</protein>
<dbReference type="GO" id="GO:0000155">
    <property type="term" value="F:phosphorelay sensor kinase activity"/>
    <property type="evidence" value="ECO:0007669"/>
    <property type="project" value="InterPro"/>
</dbReference>
<dbReference type="Pfam" id="PF00512">
    <property type="entry name" value="HisKA"/>
    <property type="match status" value="1"/>
</dbReference>
<dbReference type="InterPro" id="IPR001610">
    <property type="entry name" value="PAC"/>
</dbReference>
<feature type="domain" description="PAC" evidence="19">
    <location>
        <begin position="354"/>
        <end position="406"/>
    </location>
</feature>
<evidence type="ECO:0000256" key="12">
    <source>
        <dbReference type="ARBA" id="ARBA00023012"/>
    </source>
</evidence>
<evidence type="ECO:0000256" key="11">
    <source>
        <dbReference type="ARBA" id="ARBA00022989"/>
    </source>
</evidence>
<organism evidence="20 21">
    <name type="scientific">Letharia columbiana</name>
    <dbReference type="NCBI Taxonomy" id="112416"/>
    <lineage>
        <taxon>Eukaryota</taxon>
        <taxon>Fungi</taxon>
        <taxon>Dikarya</taxon>
        <taxon>Ascomycota</taxon>
        <taxon>Pezizomycotina</taxon>
        <taxon>Lecanoromycetes</taxon>
        <taxon>OSLEUM clade</taxon>
        <taxon>Lecanoromycetidae</taxon>
        <taxon>Lecanorales</taxon>
        <taxon>Lecanorineae</taxon>
        <taxon>Parmeliaceae</taxon>
        <taxon>Letharia</taxon>
    </lineage>
</organism>
<dbReference type="AlphaFoldDB" id="A0A8H6FRJ7"/>
<evidence type="ECO:0000256" key="4">
    <source>
        <dbReference type="ARBA" id="ARBA00022475"/>
    </source>
</evidence>
<dbReference type="SUPFAM" id="SSF52172">
    <property type="entry name" value="CheY-like"/>
    <property type="match status" value="1"/>
</dbReference>
<dbReference type="SMART" id="SM00388">
    <property type="entry name" value="HisKA"/>
    <property type="match status" value="1"/>
</dbReference>
<sequence length="1194" mass="133964">MPSNPPSTSPPKSPSAHSKGLLSYPTLKKSLSGAGLEGRPVLPRTRSRSDTWAQTPTGFRHDGDAHLPISTHCWQCGAALLSSTVPFQDEAPPLSSTSRLSLLSQLGPIEPQVLPVSANNDPDTPGKPDITPGLSQNDKLMRMKDAMLDATDIPVLALWQDQSIAVPNKAVARMMRFDTDPVSDDAGDVLSRYIVFTEDFDRELEQHEWPIVKLCRTQQPFSRLRIGIIDSQARQKVFETVGRCVYDEKTGDFQAAVCAFKDVTWYTELLKAQSEQNEQNEQQFQLICETLPQMLWTTTPGGLIDYFSPSWYDYTGLTTDQSIGMPGDRIPCHPDDLTQYLKEWVHCLRTGHDYVMEFRLRNHDGAWRWMQSRGSPLRDKSGKIIKWFGSYTDINDLVEARQEAKKTREQFLNVIKHSRVTIWAIDRDCTITFLEGELMWQDQSPEFMKEAIGKNVVQYFGEHKEKKDRDIFADLIRSILDGRVKEWSDEHQVDDKNRWYRTQFSPILGMKKGDSGGSDEKYIDGLIAISMDVTELKERDNKLQSQGTENIRLSTAENAAKEASKLKSQFLANMSHEIRTPIAGVIGMSELLLDTYLDKEQREFTESIQRSANGLLTVINDVLDLSKVESGRLDIEEIPFSLSVVVQDVCKMLSFAAERRNIHFESDVQGDIEQDLVVMGDPGRVRQILTNLLTNSIKFTSEGYVKLTVESQKETSDLIEILFTVEDTGIGIEKEVQQRLFKPFSQADSSTARNFGGTGLGLTISKNLVELMHGDINLKSEFGLGTTTTFWIPFNKPRSSTLGSPLRDARLVPESFRWDTSIPGCLSDAQSVDGGLQQNVAPPDHLNSRTGTGLGPMHPGEDPNEESVQREIDRGHVHVLVVEDNAINQQIALKTVRKFGFSVNAVWNGKEALDYLLEAPSTTHPKPDIILMDCQMPILDGYRTTHLIRHHSPYSAIASIRTLPIVAMTASAIQGDKEKCTQAGMDDYLAKPVRGKTLEKMLLKWAVEGKRRSRIREAFPTPHIDNDSICTASSSASTSELIDPYESSEHDQKLAVSKDPKATDPGKSKIMMQRLAPNEQAIILRDQKLMVASHPNPRQLSISMPPTPSSMRIKPPIPALTVENVARLSREFEVNPFDLLTFNTANDDESDSDGSTSRVTSPEEDVNRFEPRRELVRNASSEITLKARKKTQYK</sequence>
<feature type="region of interest" description="Disordered" evidence="15">
    <location>
        <begin position="1143"/>
        <end position="1194"/>
    </location>
</feature>
<evidence type="ECO:0000313" key="21">
    <source>
        <dbReference type="Proteomes" id="UP000578531"/>
    </source>
</evidence>
<evidence type="ECO:0000256" key="14">
    <source>
        <dbReference type="PROSITE-ProRule" id="PRU00169"/>
    </source>
</evidence>
<dbReference type="GO" id="GO:0005886">
    <property type="term" value="C:plasma membrane"/>
    <property type="evidence" value="ECO:0007669"/>
    <property type="project" value="UniProtKB-SubCell"/>
</dbReference>
<dbReference type="CDD" id="cd16922">
    <property type="entry name" value="HATPase_EvgS-ArcB-TorS-like"/>
    <property type="match status" value="1"/>
</dbReference>
<dbReference type="CDD" id="cd17546">
    <property type="entry name" value="REC_hyHK_CKI1_RcsC-like"/>
    <property type="match status" value="1"/>
</dbReference>
<evidence type="ECO:0000256" key="13">
    <source>
        <dbReference type="ARBA" id="ARBA00023136"/>
    </source>
</evidence>
<evidence type="ECO:0000256" key="5">
    <source>
        <dbReference type="ARBA" id="ARBA00022553"/>
    </source>
</evidence>
<dbReference type="GeneID" id="59289980"/>
<evidence type="ECO:0000256" key="7">
    <source>
        <dbReference type="ARBA" id="ARBA00022692"/>
    </source>
</evidence>
<dbReference type="InterPro" id="IPR001789">
    <property type="entry name" value="Sig_transdc_resp-reg_receiver"/>
</dbReference>